<reference evidence="3 4" key="1">
    <citation type="journal article" date="2014" name="J. Biotechnol.">
        <title>Complete genome sequence of the actinobacterium Actinoplanes friuliensis HAG 010964, producer of the lipopeptide antibiotic friulimycin.</title>
        <authorList>
            <person name="Ruckert C."/>
            <person name="Szczepanowski R."/>
            <person name="Albersmeier A."/>
            <person name="Goesmann A."/>
            <person name="Fischer N."/>
            <person name="Steinkamper A."/>
            <person name="Puhler A."/>
            <person name="Biener R."/>
            <person name="Schwartz D."/>
            <person name="Kalinowski J."/>
        </authorList>
    </citation>
    <scope>NUCLEOTIDE SEQUENCE [LARGE SCALE GENOMIC DNA]</scope>
    <source>
        <strain evidence="3 4">DSM 7358</strain>
    </source>
</reference>
<dbReference type="Proteomes" id="UP000017746">
    <property type="component" value="Chromosome"/>
</dbReference>
<name>U5W5K4_9ACTN</name>
<evidence type="ECO:0000256" key="1">
    <source>
        <dbReference type="SAM" id="MobiDB-lite"/>
    </source>
</evidence>
<keyword evidence="2" id="KW-0812">Transmembrane</keyword>
<dbReference type="RefSeq" id="WP_023560759.1">
    <property type="nucleotide sequence ID" value="NC_022657.1"/>
</dbReference>
<organism evidence="3 4">
    <name type="scientific">Actinoplanes friuliensis DSM 7358</name>
    <dbReference type="NCBI Taxonomy" id="1246995"/>
    <lineage>
        <taxon>Bacteria</taxon>
        <taxon>Bacillati</taxon>
        <taxon>Actinomycetota</taxon>
        <taxon>Actinomycetes</taxon>
        <taxon>Micromonosporales</taxon>
        <taxon>Micromonosporaceae</taxon>
        <taxon>Actinoplanes</taxon>
    </lineage>
</organism>
<keyword evidence="2" id="KW-1133">Transmembrane helix</keyword>
<dbReference type="EMBL" id="CP006272">
    <property type="protein sequence ID" value="AGZ44424.1"/>
    <property type="molecule type" value="Genomic_DNA"/>
</dbReference>
<protein>
    <submittedName>
        <fullName evidence="3">Uncharacterized protein</fullName>
    </submittedName>
</protein>
<sequence length="215" mass="21694">MSVFPPATPADFFEEGPTERLASAGSSGPAEPAPRRGVVFAVLMALLSLLVSAGSGLIAWRALGRAEQAYHRAPPVSSAPVTTYADEALRVQGGCGTTTLVDLDEPRVNVPSAGADLRYQGACGQAVPQLALGAGALAGSRPGYADGCGEAVRSRPISHLATSPASKGLILCVLTRAASPTAAGATGVRLVRVQVTEVTGDGTAYLRATSWPAAG</sequence>
<evidence type="ECO:0000256" key="2">
    <source>
        <dbReference type="SAM" id="Phobius"/>
    </source>
</evidence>
<keyword evidence="4" id="KW-1185">Reference proteome</keyword>
<feature type="region of interest" description="Disordered" evidence="1">
    <location>
        <begin position="1"/>
        <end position="32"/>
    </location>
</feature>
<dbReference type="PATRIC" id="fig|1246995.3.peg.6239"/>
<gene>
    <name evidence="3" type="ORF">AFR_30820</name>
</gene>
<dbReference type="OrthoDB" id="3391361at2"/>
<dbReference type="HOGENOM" id="CLU_111447_0_0_11"/>
<evidence type="ECO:0000313" key="4">
    <source>
        <dbReference type="Proteomes" id="UP000017746"/>
    </source>
</evidence>
<keyword evidence="2" id="KW-0472">Membrane</keyword>
<dbReference type="AlphaFoldDB" id="U5W5K4"/>
<evidence type="ECO:0000313" key="3">
    <source>
        <dbReference type="EMBL" id="AGZ44424.1"/>
    </source>
</evidence>
<accession>U5W5K4</accession>
<dbReference type="KEGG" id="afs:AFR_30820"/>
<feature type="transmembrane region" description="Helical" evidence="2">
    <location>
        <begin position="38"/>
        <end position="63"/>
    </location>
</feature>
<proteinExistence type="predicted"/>